<dbReference type="RefSeq" id="WP_394477609.1">
    <property type="nucleotide sequence ID" value="NZ_JBIGHV010000003.1"/>
</dbReference>
<evidence type="ECO:0000256" key="1">
    <source>
        <dbReference type="SAM" id="SignalP"/>
    </source>
</evidence>
<evidence type="ECO:0000313" key="3">
    <source>
        <dbReference type="Proteomes" id="UP001606210"/>
    </source>
</evidence>
<evidence type="ECO:0000313" key="2">
    <source>
        <dbReference type="EMBL" id="MFG6429828.1"/>
    </source>
</evidence>
<dbReference type="EMBL" id="JBIGHV010000003">
    <property type="protein sequence ID" value="MFG6429828.1"/>
    <property type="molecule type" value="Genomic_DNA"/>
</dbReference>
<proteinExistence type="predicted"/>
<sequence>MPLRPAIRAALFLAVGISTTASAQSFLERLRAAAAAAASQPASQAGAQPGAPAANDPTLAANPLAGTELDKIFQKKPITNSNQPERWPRVAVTVKSASTGVFGIQGQRGLGNADCMVFDAKLWRSAKDSKSFENLRLCTPAVETLSKGVAYRTLELFPRYSVPRGENSTANQRTDGPNQPFYLFPQDIKSQQQWVMGPWNNKFFLGALFVALGYDWDNDFDRRLWVVSVPPAAS</sequence>
<dbReference type="Proteomes" id="UP001606210">
    <property type="component" value="Unassembled WGS sequence"/>
</dbReference>
<name>A0ABW7EZN0_9BURK</name>
<protein>
    <submittedName>
        <fullName evidence="2">Uncharacterized protein</fullName>
    </submittedName>
</protein>
<accession>A0ABW7EZN0</accession>
<reference evidence="2 3" key="1">
    <citation type="submission" date="2024-08" db="EMBL/GenBank/DDBJ databases">
        <authorList>
            <person name="Lu H."/>
        </authorList>
    </citation>
    <scope>NUCLEOTIDE SEQUENCE [LARGE SCALE GENOMIC DNA]</scope>
    <source>
        <strain evidence="2 3">LYH14W</strain>
    </source>
</reference>
<feature type="chain" id="PRO_5045223244" evidence="1">
    <location>
        <begin position="24"/>
        <end position="234"/>
    </location>
</feature>
<comment type="caution">
    <text evidence="2">The sequence shown here is derived from an EMBL/GenBank/DDBJ whole genome shotgun (WGS) entry which is preliminary data.</text>
</comment>
<keyword evidence="1" id="KW-0732">Signal</keyword>
<organism evidence="2 3">
    <name type="scientific">Pelomonas parva</name>
    <dbReference type="NCBI Taxonomy" id="3299032"/>
    <lineage>
        <taxon>Bacteria</taxon>
        <taxon>Pseudomonadati</taxon>
        <taxon>Pseudomonadota</taxon>
        <taxon>Betaproteobacteria</taxon>
        <taxon>Burkholderiales</taxon>
        <taxon>Sphaerotilaceae</taxon>
        <taxon>Roseateles</taxon>
    </lineage>
</organism>
<keyword evidence="3" id="KW-1185">Reference proteome</keyword>
<gene>
    <name evidence="2" type="ORF">ACG00Y_07910</name>
</gene>
<feature type="signal peptide" evidence="1">
    <location>
        <begin position="1"/>
        <end position="23"/>
    </location>
</feature>